<organism evidence="1 2">
    <name type="scientific">Parascaris univalens</name>
    <name type="common">Nematode worm</name>
    <dbReference type="NCBI Taxonomy" id="6257"/>
    <lineage>
        <taxon>Eukaryota</taxon>
        <taxon>Metazoa</taxon>
        <taxon>Ecdysozoa</taxon>
        <taxon>Nematoda</taxon>
        <taxon>Chromadorea</taxon>
        <taxon>Rhabditida</taxon>
        <taxon>Spirurina</taxon>
        <taxon>Ascaridomorpha</taxon>
        <taxon>Ascaridoidea</taxon>
        <taxon>Ascarididae</taxon>
        <taxon>Parascaris</taxon>
    </lineage>
</organism>
<name>A0A915CE54_PARUN</name>
<sequence length="422" mass="48247">LSTIERIRCERVCRKWRNLLREQWKITTSVDTETACRGVPPHQWSICIENIIDRCSDRIVTFMFGARANNLKVFPTKVELNENIFEKILLKSPKLRVFQVTNSLVPLISLSMFERMPCSLQVFRLESCVIDVNKPEIVRYSLMQMFQRCASLKEFTMTGRGSCYGHLVIDDYLLKEIPDSIEKLSISAGDSLKIRDASFIQHLRKLLSFSAQRSFLSTRSLTVIVSASVELIHLDLSFARQITDFSPIARLALLKSLILNGNRDNFIDDHLSKIVAGCRHLQQLSLESCTQLTESGLLNIRECTHMKRLNLLGQCCITDLVIWSIVGGCSQIEELDITYCTRISRAGLCSVLQLPHLKHLQVSGVQEFDTRLARLLNKVSPQCKLTAENCKYSTEREKRLQRKMKSLLPVETAVTAFFRLDD</sequence>
<dbReference type="PANTHER" id="PTHR13318">
    <property type="entry name" value="PARTNER OF PAIRED, ISOFORM B-RELATED"/>
    <property type="match status" value="1"/>
</dbReference>
<dbReference type="InterPro" id="IPR032675">
    <property type="entry name" value="LRR_dom_sf"/>
</dbReference>
<dbReference type="Gene3D" id="3.80.10.10">
    <property type="entry name" value="Ribonuclease Inhibitor"/>
    <property type="match status" value="1"/>
</dbReference>
<accession>A0A915CE54</accession>
<dbReference type="Proteomes" id="UP000887569">
    <property type="component" value="Unplaced"/>
</dbReference>
<dbReference type="AlphaFoldDB" id="A0A915CE54"/>
<dbReference type="SUPFAM" id="SSF52047">
    <property type="entry name" value="RNI-like"/>
    <property type="match status" value="1"/>
</dbReference>
<dbReference type="GO" id="GO:0019005">
    <property type="term" value="C:SCF ubiquitin ligase complex"/>
    <property type="evidence" value="ECO:0007669"/>
    <property type="project" value="TreeGrafter"/>
</dbReference>
<dbReference type="PANTHER" id="PTHR13318:SF190">
    <property type="entry name" value="PARTNER OF PAIRED, ISOFORM B"/>
    <property type="match status" value="1"/>
</dbReference>
<evidence type="ECO:0000313" key="2">
    <source>
        <dbReference type="WBParaSite" id="PgR132X_g019_t01"/>
    </source>
</evidence>
<dbReference type="GO" id="GO:0031146">
    <property type="term" value="P:SCF-dependent proteasomal ubiquitin-dependent protein catabolic process"/>
    <property type="evidence" value="ECO:0007669"/>
    <property type="project" value="TreeGrafter"/>
</dbReference>
<dbReference type="SMART" id="SM00367">
    <property type="entry name" value="LRR_CC"/>
    <property type="match status" value="2"/>
</dbReference>
<protein>
    <submittedName>
        <fullName evidence="2">F-box domain-containing protein</fullName>
    </submittedName>
</protein>
<dbReference type="InterPro" id="IPR006553">
    <property type="entry name" value="Leu-rich_rpt_Cys-con_subtyp"/>
</dbReference>
<proteinExistence type="predicted"/>
<reference evidence="2" key="1">
    <citation type="submission" date="2022-11" db="UniProtKB">
        <authorList>
            <consortium name="WormBaseParasite"/>
        </authorList>
    </citation>
    <scope>IDENTIFICATION</scope>
</reference>
<keyword evidence="1" id="KW-1185">Reference proteome</keyword>
<evidence type="ECO:0000313" key="1">
    <source>
        <dbReference type="Proteomes" id="UP000887569"/>
    </source>
</evidence>
<dbReference type="WBParaSite" id="PgR132X_g019_t01">
    <property type="protein sequence ID" value="PgR132X_g019_t01"/>
    <property type="gene ID" value="PgR132X_g019"/>
</dbReference>